<dbReference type="GO" id="GO:0000045">
    <property type="term" value="P:autophagosome assembly"/>
    <property type="evidence" value="ECO:0007669"/>
    <property type="project" value="TreeGrafter"/>
</dbReference>
<evidence type="ECO:0000256" key="5">
    <source>
        <dbReference type="ARBA" id="ARBA00022670"/>
    </source>
</evidence>
<evidence type="ECO:0000256" key="3">
    <source>
        <dbReference type="ARBA" id="ARBA00022448"/>
    </source>
</evidence>
<dbReference type="AlphaFoldDB" id="A0AA39GH84"/>
<keyword evidence="7" id="KW-0788">Thiol protease</keyword>
<comment type="caution">
    <text evidence="14">The sequence shown here is derived from an EMBL/GenBank/DDBJ whole genome shotgun (WGS) entry which is preliminary data.</text>
</comment>
<comment type="function">
    <text evidence="11">Required for selective autophagic degradation of the nucleus (nucleophagy) as well as for mitophagy which contributes to regulate mitochondrial quantity and quality by eliminating the mitochondria to a basal level to fulfill cellular energy requirements and preventing excess ROS production.</text>
</comment>
<evidence type="ECO:0000256" key="10">
    <source>
        <dbReference type="ARBA" id="ARBA00029362"/>
    </source>
</evidence>
<keyword evidence="8" id="KW-0653">Protein transport</keyword>
<evidence type="ECO:0000256" key="6">
    <source>
        <dbReference type="ARBA" id="ARBA00022801"/>
    </source>
</evidence>
<sequence length="460" mass="51043">MEAAMANVDLGRYRRIVQMFWDPEPTNDSSLDQPVWCLGRSYRLSHTKKTKHLDQTKQQSVIDDPSKTPPPASTQSASSDADPESGVLVSPPNIPDTPPESASSSFSSSLAFGETDQDDGQWPKGFIEDFESRLWMTYRSDFEIIPKSSDPKAVSSLSFSMRIKSQLGEQAGYSSDSGWGCMIRSGQSLLANSILSLRLGRDWRRGMKALEERSIVSLFADDPRAPYSIHNFVRHGAEACGKYPGEWFGPSATARCIQALANSREPDLRVYSTGDGPDVYEDSFMKIARPQGETFHPTLILVGTRLGIDKITPVYWEALVAALQIPQSIGIAGGRPSSSHYFVGAQGSFLFYLDPHHTRPALPYHSDPSLYSDEDIASCHTTRLRRLHVREMDPSVLIGFLIHSEQDWEDWRKSVKHVQGKAIIHVSDKDPITLGFVEGREGAIDEVEPLSDDDDTLHGA</sequence>
<dbReference type="GO" id="GO:0016485">
    <property type="term" value="P:protein processing"/>
    <property type="evidence" value="ECO:0007669"/>
    <property type="project" value="TreeGrafter"/>
</dbReference>
<evidence type="ECO:0000256" key="2">
    <source>
        <dbReference type="ARBA" id="ARBA00010958"/>
    </source>
</evidence>
<dbReference type="GO" id="GO:0005634">
    <property type="term" value="C:nucleus"/>
    <property type="evidence" value="ECO:0007669"/>
    <property type="project" value="UniProtKB-SubCell"/>
</dbReference>
<dbReference type="PANTHER" id="PTHR22624:SF49">
    <property type="entry name" value="CYSTEINE PROTEASE"/>
    <property type="match status" value="1"/>
</dbReference>
<dbReference type="GO" id="GO:0019786">
    <property type="term" value="F:protein-phosphatidylethanolamide deconjugating activity"/>
    <property type="evidence" value="ECO:0007669"/>
    <property type="project" value="InterPro"/>
</dbReference>
<proteinExistence type="inferred from homology"/>
<dbReference type="GO" id="GO:0035973">
    <property type="term" value="P:aggrephagy"/>
    <property type="evidence" value="ECO:0007669"/>
    <property type="project" value="TreeGrafter"/>
</dbReference>
<keyword evidence="4 11" id="KW-0963">Cytoplasm</keyword>
<keyword evidence="11" id="KW-0539">Nucleus</keyword>
<dbReference type="SUPFAM" id="SSF54001">
    <property type="entry name" value="Cysteine proteinases"/>
    <property type="match status" value="1"/>
</dbReference>
<evidence type="ECO:0000256" key="1">
    <source>
        <dbReference type="ARBA" id="ARBA00004329"/>
    </source>
</evidence>
<evidence type="ECO:0000313" key="14">
    <source>
        <dbReference type="EMBL" id="KAK0387126.1"/>
    </source>
</evidence>
<evidence type="ECO:0000256" key="9">
    <source>
        <dbReference type="ARBA" id="ARBA00023006"/>
    </source>
</evidence>
<evidence type="ECO:0000256" key="11">
    <source>
        <dbReference type="RuleBase" id="RU363115"/>
    </source>
</evidence>
<keyword evidence="6 11" id="KW-0378">Hydrolase</keyword>
<feature type="region of interest" description="Disordered" evidence="12">
    <location>
        <begin position="47"/>
        <end position="123"/>
    </location>
</feature>
<dbReference type="Proteomes" id="UP001175261">
    <property type="component" value="Unassembled WGS sequence"/>
</dbReference>
<keyword evidence="9" id="KW-0072">Autophagy</keyword>
<evidence type="ECO:0000256" key="8">
    <source>
        <dbReference type="ARBA" id="ARBA00022927"/>
    </source>
</evidence>
<comment type="similarity">
    <text evidence="2 11">Belongs to the peptidase C54 family.</text>
</comment>
<dbReference type="PANTHER" id="PTHR22624">
    <property type="entry name" value="CYSTEINE PROTEASE ATG4"/>
    <property type="match status" value="1"/>
</dbReference>
<dbReference type="GO" id="GO:0000423">
    <property type="term" value="P:mitophagy"/>
    <property type="evidence" value="ECO:0007669"/>
    <property type="project" value="TreeGrafter"/>
</dbReference>
<dbReference type="GO" id="GO:0004197">
    <property type="term" value="F:cysteine-type endopeptidase activity"/>
    <property type="evidence" value="ECO:0007669"/>
    <property type="project" value="TreeGrafter"/>
</dbReference>
<evidence type="ECO:0000313" key="15">
    <source>
        <dbReference type="Proteomes" id="UP001175261"/>
    </source>
</evidence>
<dbReference type="InterPro" id="IPR005078">
    <property type="entry name" value="Peptidase_C54"/>
</dbReference>
<dbReference type="InterPro" id="IPR046792">
    <property type="entry name" value="Peptidase_C54_cat"/>
</dbReference>
<dbReference type="EMBL" id="JAPDFR010000004">
    <property type="protein sequence ID" value="KAK0387126.1"/>
    <property type="molecule type" value="Genomic_DNA"/>
</dbReference>
<protein>
    <recommendedName>
        <fullName evidence="11">Cysteine protease</fullName>
        <ecNumber evidence="11">3.4.22.-</ecNumber>
    </recommendedName>
</protein>
<organism evidence="14 15">
    <name type="scientific">Sarocladium strictum</name>
    <name type="common">Black bundle disease fungus</name>
    <name type="synonym">Acremonium strictum</name>
    <dbReference type="NCBI Taxonomy" id="5046"/>
    <lineage>
        <taxon>Eukaryota</taxon>
        <taxon>Fungi</taxon>
        <taxon>Dikarya</taxon>
        <taxon>Ascomycota</taxon>
        <taxon>Pezizomycotina</taxon>
        <taxon>Sordariomycetes</taxon>
        <taxon>Hypocreomycetidae</taxon>
        <taxon>Hypocreales</taxon>
        <taxon>Sarocladiaceae</taxon>
        <taxon>Sarocladium</taxon>
    </lineage>
</organism>
<reference evidence="14" key="1">
    <citation type="submission" date="2022-10" db="EMBL/GenBank/DDBJ databases">
        <title>Determination and structural analysis of whole genome sequence of Sarocladium strictum F4-1.</title>
        <authorList>
            <person name="Hu L."/>
            <person name="Jiang Y."/>
        </authorList>
    </citation>
    <scope>NUCLEOTIDE SEQUENCE</scope>
    <source>
        <strain evidence="14">F4-1</strain>
    </source>
</reference>
<keyword evidence="15" id="KW-1185">Reference proteome</keyword>
<dbReference type="Pfam" id="PF03416">
    <property type="entry name" value="Peptidase_C54"/>
    <property type="match status" value="1"/>
</dbReference>
<comment type="catalytic activity">
    <reaction evidence="10">
        <text>[protein]-C-terminal L-amino acid-glycyl-phosphatidylethanolamide + H2O = [protein]-C-terminal L-amino acid-glycine + a 1,2-diacyl-sn-glycero-3-phosphoethanolamine</text>
        <dbReference type="Rhea" id="RHEA:67548"/>
        <dbReference type="Rhea" id="RHEA-COMP:17323"/>
        <dbReference type="Rhea" id="RHEA-COMP:17324"/>
        <dbReference type="ChEBI" id="CHEBI:15377"/>
        <dbReference type="ChEBI" id="CHEBI:64612"/>
        <dbReference type="ChEBI" id="CHEBI:172940"/>
        <dbReference type="ChEBI" id="CHEBI:172941"/>
    </reaction>
    <physiologicalReaction direction="left-to-right" evidence="10">
        <dbReference type="Rhea" id="RHEA:67549"/>
    </physiologicalReaction>
</comment>
<gene>
    <name evidence="14" type="ORF">NLU13_5439</name>
</gene>
<accession>A0AA39GH84</accession>
<feature type="compositionally biased region" description="Low complexity" evidence="12">
    <location>
        <begin position="101"/>
        <end position="112"/>
    </location>
</feature>
<keyword evidence="5 11" id="KW-0645">Protease</keyword>
<evidence type="ECO:0000256" key="7">
    <source>
        <dbReference type="ARBA" id="ARBA00022807"/>
    </source>
</evidence>
<dbReference type="GO" id="GO:0034727">
    <property type="term" value="P:piecemeal microautophagy of the nucleus"/>
    <property type="evidence" value="ECO:0007669"/>
    <property type="project" value="TreeGrafter"/>
</dbReference>
<evidence type="ECO:0000256" key="12">
    <source>
        <dbReference type="SAM" id="MobiDB-lite"/>
    </source>
</evidence>
<feature type="domain" description="Peptidase C54 catalytic" evidence="13">
    <location>
        <begin position="124"/>
        <end position="413"/>
    </location>
</feature>
<comment type="subcellular location">
    <subcellularLocation>
        <location evidence="11">Nucleus</location>
    </subcellularLocation>
    <subcellularLocation>
        <location evidence="11">Cytoplasm</location>
    </subcellularLocation>
    <subcellularLocation>
        <location evidence="1">Preautophagosomal structure</location>
    </subcellularLocation>
</comment>
<dbReference type="InterPro" id="IPR038765">
    <property type="entry name" value="Papain-like_cys_pep_sf"/>
</dbReference>
<dbReference type="GO" id="GO:0000407">
    <property type="term" value="C:phagophore assembly site"/>
    <property type="evidence" value="ECO:0007669"/>
    <property type="project" value="UniProtKB-SubCell"/>
</dbReference>
<evidence type="ECO:0000259" key="13">
    <source>
        <dbReference type="Pfam" id="PF03416"/>
    </source>
</evidence>
<evidence type="ECO:0000256" key="4">
    <source>
        <dbReference type="ARBA" id="ARBA00022490"/>
    </source>
</evidence>
<name>A0AA39GH84_SARSR</name>
<dbReference type="GO" id="GO:0015031">
    <property type="term" value="P:protein transport"/>
    <property type="evidence" value="ECO:0007669"/>
    <property type="project" value="UniProtKB-KW"/>
</dbReference>
<dbReference type="EC" id="3.4.22.-" evidence="11"/>
<keyword evidence="3" id="KW-0813">Transport</keyword>